<evidence type="ECO:0000256" key="6">
    <source>
        <dbReference type="ARBA" id="ARBA00023136"/>
    </source>
</evidence>
<comment type="similarity">
    <text evidence="7">Belongs to the binding-protein-dependent transport system permease family.</text>
</comment>
<organism evidence="9 10">
    <name type="scientific">Campylobacter blaseri</name>
    <dbReference type="NCBI Taxonomy" id="2042961"/>
    <lineage>
        <taxon>Bacteria</taxon>
        <taxon>Pseudomonadati</taxon>
        <taxon>Campylobacterota</taxon>
        <taxon>Epsilonproteobacteria</taxon>
        <taxon>Campylobacterales</taxon>
        <taxon>Campylobacteraceae</taxon>
        <taxon>Campylobacter</taxon>
    </lineage>
</organism>
<sequence>MIITDGVPRHRNIVIKIFDYLWGGFATLSVIFLMVAIWQIGHEYFGSFILPSPIESAKKAFEILKNYSNSEINITLQRTIIGIGIACIGGIMAGLIAGYFKTMSLLLKPISTFLLAMPPIIWVVLALFWFGFGNASTIFTIIVTVIPLTFASSMIAMATVDESLKEVFDIYNLSIFKKIKHLYIPHIIPYIISSISIAFGMGVKIVIMVELLSSTSGVGSKIADARSMLEMDIVLGYTLLIIVFISLFEYLVIKPLEILLMPWRR</sequence>
<dbReference type="OrthoDB" id="5322475at2"/>
<feature type="domain" description="ABC transmembrane type-1" evidence="8">
    <location>
        <begin position="72"/>
        <end position="252"/>
    </location>
</feature>
<dbReference type="PANTHER" id="PTHR30151">
    <property type="entry name" value="ALKANE SULFONATE ABC TRANSPORTER-RELATED, MEMBRANE SUBUNIT"/>
    <property type="match status" value="1"/>
</dbReference>
<proteinExistence type="inferred from homology"/>
<feature type="transmembrane region" description="Helical" evidence="7">
    <location>
        <begin position="187"/>
        <end position="213"/>
    </location>
</feature>
<evidence type="ECO:0000256" key="5">
    <source>
        <dbReference type="ARBA" id="ARBA00022989"/>
    </source>
</evidence>
<feature type="transmembrane region" description="Helical" evidence="7">
    <location>
        <begin position="112"/>
        <end position="132"/>
    </location>
</feature>
<dbReference type="GO" id="GO:0055085">
    <property type="term" value="P:transmembrane transport"/>
    <property type="evidence" value="ECO:0007669"/>
    <property type="project" value="InterPro"/>
</dbReference>
<gene>
    <name evidence="9" type="ORF">CQ405_00595</name>
</gene>
<accession>A0A2P8R3L1</accession>
<dbReference type="Proteomes" id="UP000240535">
    <property type="component" value="Unassembled WGS sequence"/>
</dbReference>
<keyword evidence="6 7" id="KW-0472">Membrane</keyword>
<dbReference type="InterPro" id="IPR035906">
    <property type="entry name" value="MetI-like_sf"/>
</dbReference>
<protein>
    <submittedName>
        <fullName evidence="9">ABC transporter permease</fullName>
    </submittedName>
</protein>
<dbReference type="InterPro" id="IPR000515">
    <property type="entry name" value="MetI-like"/>
</dbReference>
<evidence type="ECO:0000256" key="7">
    <source>
        <dbReference type="RuleBase" id="RU363032"/>
    </source>
</evidence>
<dbReference type="AlphaFoldDB" id="A0A2P8R3L1"/>
<feature type="transmembrane region" description="Helical" evidence="7">
    <location>
        <begin position="20"/>
        <end position="41"/>
    </location>
</feature>
<evidence type="ECO:0000313" key="9">
    <source>
        <dbReference type="EMBL" id="PSM53084.1"/>
    </source>
</evidence>
<dbReference type="PROSITE" id="PS50928">
    <property type="entry name" value="ABC_TM1"/>
    <property type="match status" value="1"/>
</dbReference>
<evidence type="ECO:0000256" key="4">
    <source>
        <dbReference type="ARBA" id="ARBA00022692"/>
    </source>
</evidence>
<dbReference type="Pfam" id="PF00528">
    <property type="entry name" value="BPD_transp_1"/>
    <property type="match status" value="1"/>
</dbReference>
<dbReference type="Gene3D" id="1.10.3720.10">
    <property type="entry name" value="MetI-like"/>
    <property type="match status" value="1"/>
</dbReference>
<evidence type="ECO:0000259" key="8">
    <source>
        <dbReference type="PROSITE" id="PS50928"/>
    </source>
</evidence>
<keyword evidence="10" id="KW-1185">Reference proteome</keyword>
<feature type="transmembrane region" description="Helical" evidence="7">
    <location>
        <begin position="80"/>
        <end position="100"/>
    </location>
</feature>
<evidence type="ECO:0000256" key="2">
    <source>
        <dbReference type="ARBA" id="ARBA00022448"/>
    </source>
</evidence>
<comment type="subcellular location">
    <subcellularLocation>
        <location evidence="1 7">Cell membrane</location>
        <topology evidence="1 7">Multi-pass membrane protein</topology>
    </subcellularLocation>
</comment>
<reference evidence="10" key="1">
    <citation type="submission" date="2017-10" db="EMBL/GenBank/DDBJ databases">
        <title>Campylobacter species from seals.</title>
        <authorList>
            <person name="Gilbert M.J."/>
            <person name="Zomer A.L."/>
            <person name="Timmerman A.J."/>
            <person name="Duim B."/>
            <person name="Wagenaar J.A."/>
        </authorList>
    </citation>
    <scope>NUCLEOTIDE SEQUENCE [LARGE SCALE GENOMIC DNA]</scope>
    <source>
        <strain evidence="10">17S00004-5</strain>
    </source>
</reference>
<comment type="caution">
    <text evidence="9">The sequence shown here is derived from an EMBL/GenBank/DDBJ whole genome shotgun (WGS) entry which is preliminary data.</text>
</comment>
<feature type="transmembrane region" description="Helical" evidence="7">
    <location>
        <begin position="138"/>
        <end position="160"/>
    </location>
</feature>
<evidence type="ECO:0000256" key="1">
    <source>
        <dbReference type="ARBA" id="ARBA00004651"/>
    </source>
</evidence>
<dbReference type="SUPFAM" id="SSF161098">
    <property type="entry name" value="MetI-like"/>
    <property type="match status" value="1"/>
</dbReference>
<keyword evidence="3" id="KW-1003">Cell membrane</keyword>
<name>A0A2P8R3L1_9BACT</name>
<dbReference type="EMBL" id="PDHH01000001">
    <property type="protein sequence ID" value="PSM53084.1"/>
    <property type="molecule type" value="Genomic_DNA"/>
</dbReference>
<evidence type="ECO:0000256" key="3">
    <source>
        <dbReference type="ARBA" id="ARBA00022475"/>
    </source>
</evidence>
<keyword evidence="5 7" id="KW-1133">Transmembrane helix</keyword>
<dbReference type="RefSeq" id="WP_106869515.1">
    <property type="nucleotide sequence ID" value="NZ_CP053841.1"/>
</dbReference>
<keyword evidence="2 7" id="KW-0813">Transport</keyword>
<dbReference type="PANTHER" id="PTHR30151:SF0">
    <property type="entry name" value="ABC TRANSPORTER PERMEASE PROTEIN MJ0413-RELATED"/>
    <property type="match status" value="1"/>
</dbReference>
<evidence type="ECO:0000313" key="10">
    <source>
        <dbReference type="Proteomes" id="UP000240535"/>
    </source>
</evidence>
<feature type="transmembrane region" description="Helical" evidence="7">
    <location>
        <begin position="233"/>
        <end position="253"/>
    </location>
</feature>
<keyword evidence="4 7" id="KW-0812">Transmembrane</keyword>
<dbReference type="GO" id="GO:0005886">
    <property type="term" value="C:plasma membrane"/>
    <property type="evidence" value="ECO:0007669"/>
    <property type="project" value="UniProtKB-SubCell"/>
</dbReference>